<dbReference type="EMBL" id="FNFB01000020">
    <property type="protein sequence ID" value="SDL37651.1"/>
    <property type="molecule type" value="Genomic_DNA"/>
</dbReference>
<organism evidence="3 4">
    <name type="scientific">Nonomuraea maritima</name>
    <dbReference type="NCBI Taxonomy" id="683260"/>
    <lineage>
        <taxon>Bacteria</taxon>
        <taxon>Bacillati</taxon>
        <taxon>Actinomycetota</taxon>
        <taxon>Actinomycetes</taxon>
        <taxon>Streptosporangiales</taxon>
        <taxon>Streptosporangiaceae</taxon>
        <taxon>Nonomuraea</taxon>
    </lineage>
</organism>
<reference evidence="3 4" key="1">
    <citation type="submission" date="2016-10" db="EMBL/GenBank/DDBJ databases">
        <authorList>
            <person name="de Groot N.N."/>
        </authorList>
    </citation>
    <scope>NUCLEOTIDE SEQUENCE [LARGE SCALE GENOMIC DNA]</scope>
    <source>
        <strain evidence="3 4">CGMCC 4.5681</strain>
    </source>
</reference>
<protein>
    <submittedName>
        <fullName evidence="3">Capsular polysaccharide biosynthesis protein</fullName>
    </submittedName>
</protein>
<evidence type="ECO:0000256" key="2">
    <source>
        <dbReference type="SAM" id="SignalP"/>
    </source>
</evidence>
<keyword evidence="1" id="KW-0472">Membrane</keyword>
<feature type="chain" id="PRO_5038595306" evidence="2">
    <location>
        <begin position="24"/>
        <end position="184"/>
    </location>
</feature>
<evidence type="ECO:0000256" key="1">
    <source>
        <dbReference type="SAM" id="Phobius"/>
    </source>
</evidence>
<evidence type="ECO:0000313" key="4">
    <source>
        <dbReference type="Proteomes" id="UP000198683"/>
    </source>
</evidence>
<sequence length="184" mass="18483">MKLTRITNLASRWWLALSLTAGAAGGLTYALATDAVYAADAYVVVAGGDPVQSAHFATAYARIAGHPGLLTTDRAEQDALSVAASPDAPLVRLTSEATTGTEAAARANRAASALVNYANTHATDTRVRLASFATAAAPVRPASPLPLISVAVGAFGAVLVGGLVRMAAPYARREPAAALSGAGA</sequence>
<evidence type="ECO:0000313" key="3">
    <source>
        <dbReference type="EMBL" id="SDL37651.1"/>
    </source>
</evidence>
<gene>
    <name evidence="3" type="ORF">SAMN05421874_12092</name>
</gene>
<dbReference type="OrthoDB" id="3535414at2"/>
<dbReference type="STRING" id="683260.SAMN05421874_12092"/>
<dbReference type="AlphaFoldDB" id="A0A1G9JJR7"/>
<name>A0A1G9JJR7_9ACTN</name>
<keyword evidence="2" id="KW-0732">Signal</keyword>
<feature type="transmembrane region" description="Helical" evidence="1">
    <location>
        <begin position="145"/>
        <end position="164"/>
    </location>
</feature>
<feature type="signal peptide" evidence="2">
    <location>
        <begin position="1"/>
        <end position="23"/>
    </location>
</feature>
<accession>A0A1G9JJR7</accession>
<keyword evidence="4" id="KW-1185">Reference proteome</keyword>
<proteinExistence type="predicted"/>
<dbReference type="Proteomes" id="UP000198683">
    <property type="component" value="Unassembled WGS sequence"/>
</dbReference>
<keyword evidence="1" id="KW-0812">Transmembrane</keyword>
<keyword evidence="1" id="KW-1133">Transmembrane helix</keyword>
<dbReference type="RefSeq" id="WP_090770360.1">
    <property type="nucleotide sequence ID" value="NZ_FNFB01000020.1"/>
</dbReference>